<dbReference type="EMBL" id="KN656371">
    <property type="protein sequence ID" value="KHN23263.1"/>
    <property type="molecule type" value="Genomic_DNA"/>
</dbReference>
<organism evidence="2">
    <name type="scientific">Glycine soja</name>
    <name type="common">Wild soybean</name>
    <dbReference type="NCBI Taxonomy" id="3848"/>
    <lineage>
        <taxon>Eukaryota</taxon>
        <taxon>Viridiplantae</taxon>
        <taxon>Streptophyta</taxon>
        <taxon>Embryophyta</taxon>
        <taxon>Tracheophyta</taxon>
        <taxon>Spermatophyta</taxon>
        <taxon>Magnoliopsida</taxon>
        <taxon>eudicotyledons</taxon>
        <taxon>Gunneridae</taxon>
        <taxon>Pentapetalae</taxon>
        <taxon>rosids</taxon>
        <taxon>fabids</taxon>
        <taxon>Fabales</taxon>
        <taxon>Fabaceae</taxon>
        <taxon>Papilionoideae</taxon>
        <taxon>50 kb inversion clade</taxon>
        <taxon>NPAAA clade</taxon>
        <taxon>indigoferoid/millettioid clade</taxon>
        <taxon>Phaseoleae</taxon>
        <taxon>Glycine</taxon>
        <taxon>Glycine subgen. Soja</taxon>
    </lineage>
</organism>
<dbReference type="Proteomes" id="UP000053555">
    <property type="component" value="Unassembled WGS sequence"/>
</dbReference>
<dbReference type="PANTHER" id="PTHR13932:SF5">
    <property type="entry name" value="RADICAL S-ADENOSYL METHIONINE DOMAIN-CONTAINING PROTEIN 1, MITOCHONDRIAL"/>
    <property type="match status" value="1"/>
</dbReference>
<evidence type="ECO:0000256" key="1">
    <source>
        <dbReference type="SAM" id="MobiDB-lite"/>
    </source>
</evidence>
<dbReference type="SUPFAM" id="SSF102114">
    <property type="entry name" value="Radical SAM enzymes"/>
    <property type="match status" value="1"/>
</dbReference>
<feature type="compositionally biased region" description="Low complexity" evidence="1">
    <location>
        <begin position="45"/>
        <end position="60"/>
    </location>
</feature>
<dbReference type="GO" id="GO:0006779">
    <property type="term" value="P:porphyrin-containing compound biosynthetic process"/>
    <property type="evidence" value="ECO:0007669"/>
    <property type="project" value="TreeGrafter"/>
</dbReference>
<dbReference type="InterPro" id="IPR034505">
    <property type="entry name" value="Coproporphyrinogen-III_oxidase"/>
</dbReference>
<accession>A0A0B2QU24</accession>
<name>A0A0B2QU24_GLYSO</name>
<feature type="region of interest" description="Disordered" evidence="1">
    <location>
        <begin position="45"/>
        <end position="68"/>
    </location>
</feature>
<reference evidence="2" key="1">
    <citation type="submission" date="2014-07" db="EMBL/GenBank/DDBJ databases">
        <title>Identification of a novel salt tolerance gene in wild soybean by whole-genome sequencing.</title>
        <authorList>
            <person name="Lam H.-M."/>
            <person name="Qi X."/>
            <person name="Li M.-W."/>
            <person name="Liu X."/>
            <person name="Xie M."/>
            <person name="Ni M."/>
            <person name="Xu X."/>
        </authorList>
    </citation>
    <scope>NUCLEOTIDE SEQUENCE [LARGE SCALE GENOMIC DNA]</scope>
    <source>
        <tissue evidence="2">Root</tissue>
    </source>
</reference>
<sequence length="105" mass="11827">MPHVRHNAPVNPITPPPASSAYIHLPFCRKRCHYCDFPIVALGSASTQTTHESQTTSTGSAEKSMPPMWTNLMMPTPSHPFKLSTLEVGRPRWCLLGWFPQCWTH</sequence>
<proteinExistence type="predicted"/>
<dbReference type="InterPro" id="IPR058240">
    <property type="entry name" value="rSAM_sf"/>
</dbReference>
<dbReference type="PANTHER" id="PTHR13932">
    <property type="entry name" value="COPROPORPHYRINIGEN III OXIDASE"/>
    <property type="match status" value="1"/>
</dbReference>
<protein>
    <submittedName>
        <fullName evidence="2">Uncharacterized protein</fullName>
    </submittedName>
</protein>
<gene>
    <name evidence="2" type="ORF">glysoja_040232</name>
</gene>
<evidence type="ECO:0000313" key="2">
    <source>
        <dbReference type="EMBL" id="KHN23263.1"/>
    </source>
</evidence>
<dbReference type="GO" id="GO:0005737">
    <property type="term" value="C:cytoplasm"/>
    <property type="evidence" value="ECO:0007669"/>
    <property type="project" value="TreeGrafter"/>
</dbReference>
<dbReference type="AlphaFoldDB" id="A0A0B2QU24"/>
<dbReference type="GO" id="GO:0051539">
    <property type="term" value="F:4 iron, 4 sulfur cluster binding"/>
    <property type="evidence" value="ECO:0007669"/>
    <property type="project" value="TreeGrafter"/>
</dbReference>